<gene>
    <name evidence="1" type="ORF">P3T76_001656</name>
</gene>
<proteinExistence type="predicted"/>
<evidence type="ECO:0000313" key="2">
    <source>
        <dbReference type="Proteomes" id="UP001259832"/>
    </source>
</evidence>
<dbReference type="AlphaFoldDB" id="A0AAD9LT33"/>
<reference evidence="1" key="1">
    <citation type="submission" date="2023-08" db="EMBL/GenBank/DDBJ databases">
        <title>Reference Genome Resource for the Citrus Pathogen Phytophthora citrophthora.</title>
        <authorList>
            <person name="Moller H."/>
            <person name="Coetzee B."/>
            <person name="Rose L.J."/>
            <person name="Van Niekerk J.M."/>
        </authorList>
    </citation>
    <scope>NUCLEOTIDE SEQUENCE</scope>
    <source>
        <strain evidence="1">STE-U-9442</strain>
    </source>
</reference>
<name>A0AAD9LT33_9STRA</name>
<keyword evidence="2" id="KW-1185">Reference proteome</keyword>
<sequence length="325" mass="36422">MLTKQDVDLLKTRVEAAMEVLLRAADERVSWKLLGVSPESPIYAFLPGVYTSVPPQSQHQEDNTYDADKIAPLKASLTSKALISPAVATTDNAVEGDGSKIQIILHGDNTFEYVWTMKRTGVRAMEFTVEMDGSWNKPVLNRTRRGEEDQRVFLSAKRIRFQRLSNYGRCYILSKRCWWLYIVTGVTSDPENQTWKLCLKTLTRHGSDWANVGLTERGVPPIVMVFQCSNGCLESTGAALPAQILSNSPACRILAGLTKKIANKLGAPVDVMTEKWLPARGVRLAFSENSSAVRVKQFNPFYWYAHHTRLLGLEVCLTLVLMSLR</sequence>
<organism evidence="1 2">
    <name type="scientific">Phytophthora citrophthora</name>
    <dbReference type="NCBI Taxonomy" id="4793"/>
    <lineage>
        <taxon>Eukaryota</taxon>
        <taxon>Sar</taxon>
        <taxon>Stramenopiles</taxon>
        <taxon>Oomycota</taxon>
        <taxon>Peronosporomycetes</taxon>
        <taxon>Peronosporales</taxon>
        <taxon>Peronosporaceae</taxon>
        <taxon>Phytophthora</taxon>
    </lineage>
</organism>
<dbReference type="EMBL" id="JASMQC010000002">
    <property type="protein sequence ID" value="KAK1947646.1"/>
    <property type="molecule type" value="Genomic_DNA"/>
</dbReference>
<protein>
    <submittedName>
        <fullName evidence="1">Uncharacterized protein</fullName>
    </submittedName>
</protein>
<dbReference type="Proteomes" id="UP001259832">
    <property type="component" value="Unassembled WGS sequence"/>
</dbReference>
<comment type="caution">
    <text evidence="1">The sequence shown here is derived from an EMBL/GenBank/DDBJ whole genome shotgun (WGS) entry which is preliminary data.</text>
</comment>
<accession>A0AAD9LT33</accession>
<evidence type="ECO:0000313" key="1">
    <source>
        <dbReference type="EMBL" id="KAK1947646.1"/>
    </source>
</evidence>